<proteinExistence type="predicted"/>
<sequence>MGGVFLSVPVAKEKLKTQLKRVNLAEEVLQREFCRGMGTNEQKSSCFIFVYVLMDRNWVKAHRMSKEYEKGVDDGKEYTKTMSNSFRWMNIKCPKQASHDGFFCGYYVGCFIEDLLYSGETKINVDFTYSPRLNSYPRDRMFRFQSNWAGYLYNRFVKDMLLMK</sequence>
<gene>
    <name evidence="1" type="ORF">POM88_012029</name>
</gene>
<reference evidence="1" key="1">
    <citation type="submission" date="2023-02" db="EMBL/GenBank/DDBJ databases">
        <title>Genome of toxic invasive species Heracleum sosnowskyi carries increased number of genes despite the absence of recent whole-genome duplications.</title>
        <authorList>
            <person name="Schelkunov M."/>
            <person name="Shtratnikova V."/>
            <person name="Makarenko M."/>
            <person name="Klepikova A."/>
            <person name="Omelchenko D."/>
            <person name="Novikova G."/>
            <person name="Obukhova E."/>
            <person name="Bogdanov V."/>
            <person name="Penin A."/>
            <person name="Logacheva M."/>
        </authorList>
    </citation>
    <scope>NUCLEOTIDE SEQUENCE</scope>
    <source>
        <strain evidence="1">Hsosn_3</strain>
        <tissue evidence="1">Leaf</tissue>
    </source>
</reference>
<comment type="caution">
    <text evidence="1">The sequence shown here is derived from an EMBL/GenBank/DDBJ whole genome shotgun (WGS) entry which is preliminary data.</text>
</comment>
<evidence type="ECO:0000313" key="2">
    <source>
        <dbReference type="Proteomes" id="UP001237642"/>
    </source>
</evidence>
<reference evidence="1" key="2">
    <citation type="submission" date="2023-05" db="EMBL/GenBank/DDBJ databases">
        <authorList>
            <person name="Schelkunov M.I."/>
        </authorList>
    </citation>
    <scope>NUCLEOTIDE SEQUENCE</scope>
    <source>
        <strain evidence="1">Hsosn_3</strain>
        <tissue evidence="1">Leaf</tissue>
    </source>
</reference>
<accession>A0AAD8N2Z9</accession>
<keyword evidence="2" id="KW-1185">Reference proteome</keyword>
<protein>
    <recommendedName>
        <fullName evidence="3">Ubiquitin-like protease family profile domain-containing protein</fullName>
    </recommendedName>
</protein>
<organism evidence="1 2">
    <name type="scientific">Heracleum sosnowskyi</name>
    <dbReference type="NCBI Taxonomy" id="360622"/>
    <lineage>
        <taxon>Eukaryota</taxon>
        <taxon>Viridiplantae</taxon>
        <taxon>Streptophyta</taxon>
        <taxon>Embryophyta</taxon>
        <taxon>Tracheophyta</taxon>
        <taxon>Spermatophyta</taxon>
        <taxon>Magnoliopsida</taxon>
        <taxon>eudicotyledons</taxon>
        <taxon>Gunneridae</taxon>
        <taxon>Pentapetalae</taxon>
        <taxon>asterids</taxon>
        <taxon>campanulids</taxon>
        <taxon>Apiales</taxon>
        <taxon>Apiaceae</taxon>
        <taxon>Apioideae</taxon>
        <taxon>apioid superclade</taxon>
        <taxon>Tordylieae</taxon>
        <taxon>Tordyliinae</taxon>
        <taxon>Heracleum</taxon>
    </lineage>
</organism>
<dbReference type="AlphaFoldDB" id="A0AAD8N2Z9"/>
<evidence type="ECO:0008006" key="3">
    <source>
        <dbReference type="Google" id="ProtNLM"/>
    </source>
</evidence>
<evidence type="ECO:0000313" key="1">
    <source>
        <dbReference type="EMBL" id="KAK1392973.1"/>
    </source>
</evidence>
<dbReference type="Proteomes" id="UP001237642">
    <property type="component" value="Unassembled WGS sequence"/>
</dbReference>
<dbReference type="EMBL" id="JAUIZM010000003">
    <property type="protein sequence ID" value="KAK1392973.1"/>
    <property type="molecule type" value="Genomic_DNA"/>
</dbReference>
<name>A0AAD8N2Z9_9APIA</name>